<reference evidence="2" key="1">
    <citation type="submission" date="2021-01" db="EMBL/GenBank/DDBJ databases">
        <authorList>
            <person name="Eckstrom K.M.E."/>
        </authorList>
    </citation>
    <scope>NUCLEOTIDE SEQUENCE</scope>
    <source>
        <strain evidence="2">UVCC 0001</strain>
    </source>
</reference>
<proteinExistence type="predicted"/>
<protein>
    <submittedName>
        <fullName evidence="2">Uncharacterized protein</fullName>
    </submittedName>
</protein>
<feature type="compositionally biased region" description="Polar residues" evidence="1">
    <location>
        <begin position="40"/>
        <end position="51"/>
    </location>
</feature>
<name>A0AAD9IP74_PROWI</name>
<feature type="region of interest" description="Disordered" evidence="1">
    <location>
        <begin position="1"/>
        <end position="106"/>
    </location>
</feature>
<gene>
    <name evidence="2" type="ORF">QBZ16_000200</name>
</gene>
<dbReference type="Proteomes" id="UP001255856">
    <property type="component" value="Unassembled WGS sequence"/>
</dbReference>
<organism evidence="2 3">
    <name type="scientific">Prototheca wickerhamii</name>
    <dbReference type="NCBI Taxonomy" id="3111"/>
    <lineage>
        <taxon>Eukaryota</taxon>
        <taxon>Viridiplantae</taxon>
        <taxon>Chlorophyta</taxon>
        <taxon>core chlorophytes</taxon>
        <taxon>Trebouxiophyceae</taxon>
        <taxon>Chlorellales</taxon>
        <taxon>Chlorellaceae</taxon>
        <taxon>Prototheca</taxon>
    </lineage>
</organism>
<dbReference type="AlphaFoldDB" id="A0AAD9IP74"/>
<accession>A0AAD9IP74</accession>
<feature type="compositionally biased region" description="Basic and acidic residues" evidence="1">
    <location>
        <begin position="60"/>
        <end position="69"/>
    </location>
</feature>
<comment type="caution">
    <text evidence="2">The sequence shown here is derived from an EMBL/GenBank/DDBJ whole genome shotgun (WGS) entry which is preliminary data.</text>
</comment>
<keyword evidence="3" id="KW-1185">Reference proteome</keyword>
<sequence>MGQKASKSSHTNVAVEGDTSAHDKALKAATGGRWGHDTGLSRNSTEVQAALSSAADPDAVEAKEKHEQAKLAAQGGRWGESHAAHAEQAEQEKVRDARSKATGGRW</sequence>
<dbReference type="EMBL" id="JASFZW010000001">
    <property type="protein sequence ID" value="KAK2080347.1"/>
    <property type="molecule type" value="Genomic_DNA"/>
</dbReference>
<evidence type="ECO:0000256" key="1">
    <source>
        <dbReference type="SAM" id="MobiDB-lite"/>
    </source>
</evidence>
<feature type="compositionally biased region" description="Polar residues" evidence="1">
    <location>
        <begin position="1"/>
        <end position="12"/>
    </location>
</feature>
<evidence type="ECO:0000313" key="3">
    <source>
        <dbReference type="Proteomes" id="UP001255856"/>
    </source>
</evidence>
<evidence type="ECO:0000313" key="2">
    <source>
        <dbReference type="EMBL" id="KAK2080347.1"/>
    </source>
</evidence>
<feature type="compositionally biased region" description="Basic and acidic residues" evidence="1">
    <location>
        <begin position="79"/>
        <end position="99"/>
    </location>
</feature>